<organism evidence="11 12">
    <name type="scientific">Alkalicella caledoniensis</name>
    <dbReference type="NCBI Taxonomy" id="2731377"/>
    <lineage>
        <taxon>Bacteria</taxon>
        <taxon>Bacillati</taxon>
        <taxon>Bacillota</taxon>
        <taxon>Clostridia</taxon>
        <taxon>Eubacteriales</taxon>
        <taxon>Proteinivoracaceae</taxon>
        <taxon>Alkalicella</taxon>
    </lineage>
</organism>
<dbReference type="NCBIfam" id="TIGR02227">
    <property type="entry name" value="sigpep_I_bact"/>
    <property type="match status" value="1"/>
</dbReference>
<dbReference type="EC" id="3.4.21.89" evidence="4 8"/>
<dbReference type="Proteomes" id="UP000516160">
    <property type="component" value="Chromosome"/>
</dbReference>
<dbReference type="AlphaFoldDB" id="A0A7G9WCH6"/>
<proteinExistence type="inferred from homology"/>
<dbReference type="CDD" id="cd06530">
    <property type="entry name" value="S26_SPase_I"/>
    <property type="match status" value="1"/>
</dbReference>
<evidence type="ECO:0000256" key="7">
    <source>
        <dbReference type="PIRSR" id="PIRSR600223-1"/>
    </source>
</evidence>
<evidence type="ECO:0000256" key="3">
    <source>
        <dbReference type="ARBA" id="ARBA00009370"/>
    </source>
</evidence>
<dbReference type="PROSITE" id="PS00760">
    <property type="entry name" value="SPASE_I_2"/>
    <property type="match status" value="1"/>
</dbReference>
<evidence type="ECO:0000256" key="5">
    <source>
        <dbReference type="ARBA" id="ARBA00022670"/>
    </source>
</evidence>
<dbReference type="GO" id="GO:0009003">
    <property type="term" value="F:signal peptidase activity"/>
    <property type="evidence" value="ECO:0007669"/>
    <property type="project" value="UniProtKB-EC"/>
</dbReference>
<dbReference type="KEGG" id="acae:HYG86_17220"/>
<dbReference type="Gene3D" id="2.10.109.10">
    <property type="entry name" value="Umud Fragment, subunit A"/>
    <property type="match status" value="1"/>
</dbReference>
<protein>
    <recommendedName>
        <fullName evidence="4 8">Signal peptidase I</fullName>
        <ecNumber evidence="4 8">3.4.21.89</ecNumber>
    </recommendedName>
</protein>
<dbReference type="GO" id="GO:0006465">
    <property type="term" value="P:signal peptide processing"/>
    <property type="evidence" value="ECO:0007669"/>
    <property type="project" value="InterPro"/>
</dbReference>
<dbReference type="PANTHER" id="PTHR43390:SF1">
    <property type="entry name" value="CHLOROPLAST PROCESSING PEPTIDASE"/>
    <property type="match status" value="1"/>
</dbReference>
<dbReference type="RefSeq" id="WP_213166780.1">
    <property type="nucleotide sequence ID" value="NZ_CP058559.1"/>
</dbReference>
<evidence type="ECO:0000256" key="8">
    <source>
        <dbReference type="RuleBase" id="RU003993"/>
    </source>
</evidence>
<dbReference type="InterPro" id="IPR019533">
    <property type="entry name" value="Peptidase_S26"/>
</dbReference>
<evidence type="ECO:0000256" key="1">
    <source>
        <dbReference type="ARBA" id="ARBA00000677"/>
    </source>
</evidence>
<accession>A0A7G9WCH6</accession>
<keyword evidence="8" id="KW-0812">Transmembrane</keyword>
<feature type="active site" evidence="7">
    <location>
        <position position="78"/>
    </location>
</feature>
<name>A0A7G9WCH6_ALKCA</name>
<evidence type="ECO:0000259" key="10">
    <source>
        <dbReference type="Pfam" id="PF10502"/>
    </source>
</evidence>
<reference evidence="11 12" key="1">
    <citation type="submission" date="2020-07" db="EMBL/GenBank/DDBJ databases">
        <title>Alkalicella. sp. LB2 genome.</title>
        <authorList>
            <person name="Postec A."/>
            <person name="Quemeneur M."/>
        </authorList>
    </citation>
    <scope>NUCLEOTIDE SEQUENCE [LARGE SCALE GENOMIC DNA]</scope>
    <source>
        <strain evidence="11 12">LB2</strain>
    </source>
</reference>
<evidence type="ECO:0000313" key="12">
    <source>
        <dbReference type="Proteomes" id="UP000516160"/>
    </source>
</evidence>
<dbReference type="InterPro" id="IPR019757">
    <property type="entry name" value="Pept_S26A_signal_pept_1_Lys-AS"/>
</dbReference>
<evidence type="ECO:0000256" key="4">
    <source>
        <dbReference type="ARBA" id="ARBA00013208"/>
    </source>
</evidence>
<evidence type="ECO:0000256" key="9">
    <source>
        <dbReference type="RuleBase" id="RU362042"/>
    </source>
</evidence>
<keyword evidence="12" id="KW-1185">Reference proteome</keyword>
<dbReference type="PANTHER" id="PTHR43390">
    <property type="entry name" value="SIGNAL PEPTIDASE I"/>
    <property type="match status" value="1"/>
</dbReference>
<sequence length="170" mass="19793">MKELKEWIKSIVIAIILALIIRGFVMESFIVDGSSMLPTFTDNERVLVNKFVYRFREPRHGEIVVFPFPNEEDKILIKRVIGEPGDKVEIISEQLYLNDQLVDEGYILHDSAGKDFGPVWVPEGYVLLLGDNRNNSHDSRDPEVGFIDIDDIRGKTFMRYWPISKIRYFK</sequence>
<evidence type="ECO:0000256" key="6">
    <source>
        <dbReference type="ARBA" id="ARBA00022801"/>
    </source>
</evidence>
<gene>
    <name evidence="11" type="primary">lepB</name>
    <name evidence="11" type="ORF">HYG86_17220</name>
</gene>
<keyword evidence="8" id="KW-0472">Membrane</keyword>
<keyword evidence="6 8" id="KW-0378">Hydrolase</keyword>
<dbReference type="InterPro" id="IPR036286">
    <property type="entry name" value="LexA/Signal_pep-like_sf"/>
</dbReference>
<evidence type="ECO:0000256" key="2">
    <source>
        <dbReference type="ARBA" id="ARBA00004401"/>
    </source>
</evidence>
<feature type="active site" evidence="7">
    <location>
        <position position="35"/>
    </location>
</feature>
<feature type="transmembrane region" description="Helical" evidence="8">
    <location>
        <begin position="7"/>
        <end position="25"/>
    </location>
</feature>
<dbReference type="GO" id="GO:0005886">
    <property type="term" value="C:plasma membrane"/>
    <property type="evidence" value="ECO:0007669"/>
    <property type="project" value="UniProtKB-SubCell"/>
</dbReference>
<comment type="catalytic activity">
    <reaction evidence="1 8">
        <text>Cleavage of hydrophobic, N-terminal signal or leader sequences from secreted and periplasmic proteins.</text>
        <dbReference type="EC" id="3.4.21.89"/>
    </reaction>
</comment>
<comment type="similarity">
    <text evidence="3 9">Belongs to the peptidase S26 family.</text>
</comment>
<keyword evidence="8" id="KW-1133">Transmembrane helix</keyword>
<dbReference type="SUPFAM" id="SSF51306">
    <property type="entry name" value="LexA/Signal peptidase"/>
    <property type="match status" value="1"/>
</dbReference>
<dbReference type="EMBL" id="CP058559">
    <property type="protein sequence ID" value="QNO16388.1"/>
    <property type="molecule type" value="Genomic_DNA"/>
</dbReference>
<dbReference type="PRINTS" id="PR00727">
    <property type="entry name" value="LEADERPTASE"/>
</dbReference>
<dbReference type="GO" id="GO:0004252">
    <property type="term" value="F:serine-type endopeptidase activity"/>
    <property type="evidence" value="ECO:0007669"/>
    <property type="project" value="InterPro"/>
</dbReference>
<feature type="domain" description="Peptidase S26" evidence="10">
    <location>
        <begin position="5"/>
        <end position="161"/>
    </location>
</feature>
<dbReference type="InterPro" id="IPR019756">
    <property type="entry name" value="Pept_S26A_signal_pept_1_Ser-AS"/>
</dbReference>
<evidence type="ECO:0000313" key="11">
    <source>
        <dbReference type="EMBL" id="QNO16388.1"/>
    </source>
</evidence>
<dbReference type="InterPro" id="IPR000223">
    <property type="entry name" value="Pept_S26A_signal_pept_1"/>
</dbReference>
<dbReference type="PROSITE" id="PS00501">
    <property type="entry name" value="SPASE_I_1"/>
    <property type="match status" value="1"/>
</dbReference>
<keyword evidence="5 8" id="KW-0645">Protease</keyword>
<comment type="subcellular location">
    <subcellularLocation>
        <location evidence="2">Cell membrane</location>
        <topology evidence="2">Single-pass type II membrane protein</topology>
    </subcellularLocation>
    <subcellularLocation>
        <location evidence="9">Membrane</location>
        <topology evidence="9">Single-pass type II membrane protein</topology>
    </subcellularLocation>
</comment>
<dbReference type="Pfam" id="PF10502">
    <property type="entry name" value="Peptidase_S26"/>
    <property type="match status" value="1"/>
</dbReference>